<dbReference type="NCBIfam" id="TIGR03643">
    <property type="entry name" value="TIGR03643 family protein"/>
    <property type="match status" value="1"/>
</dbReference>
<dbReference type="RefSeq" id="WP_089690517.1">
    <property type="nucleotide sequence ID" value="NZ_FNWQ01000001.1"/>
</dbReference>
<dbReference type="STRING" id="680127.SAMN05421593_1385"/>
<accession>A0A1H6H3N4</accession>
<gene>
    <name evidence="1" type="ORF">SAMN05421593_1385</name>
</gene>
<dbReference type="InterPro" id="IPR019882">
    <property type="entry name" value="CHP03643"/>
</dbReference>
<dbReference type="EMBL" id="FNWQ01000001">
    <property type="protein sequence ID" value="SEH30477.1"/>
    <property type="molecule type" value="Genomic_DNA"/>
</dbReference>
<dbReference type="AlphaFoldDB" id="A0A1H6H3N4"/>
<sequence>MNKNLNIKEIDRIIEMAWEDRTPFEAIQFQFGISESEVIELMRSELKESSFKLWRKRVNSGVSQKHLKKRSEEINRFKCSRQRMISNNKISKR</sequence>
<dbReference type="OrthoDB" id="289296at2"/>
<dbReference type="Proteomes" id="UP000198561">
    <property type="component" value="Unassembled WGS sequence"/>
</dbReference>
<name>A0A1H6H3N4_CHRCI</name>
<evidence type="ECO:0000313" key="2">
    <source>
        <dbReference type="Proteomes" id="UP000198561"/>
    </source>
</evidence>
<organism evidence="1 2">
    <name type="scientific">Chryseobacterium culicis</name>
    <dbReference type="NCBI Taxonomy" id="680127"/>
    <lineage>
        <taxon>Bacteria</taxon>
        <taxon>Pseudomonadati</taxon>
        <taxon>Bacteroidota</taxon>
        <taxon>Flavobacteriia</taxon>
        <taxon>Flavobacteriales</taxon>
        <taxon>Weeksellaceae</taxon>
        <taxon>Chryseobacterium group</taxon>
        <taxon>Chryseobacterium</taxon>
    </lineage>
</organism>
<evidence type="ECO:0000313" key="1">
    <source>
        <dbReference type="EMBL" id="SEH30477.1"/>
    </source>
</evidence>
<dbReference type="Pfam" id="PF10985">
    <property type="entry name" value="DUF2805"/>
    <property type="match status" value="1"/>
</dbReference>
<reference evidence="1 2" key="1">
    <citation type="submission" date="2016-10" db="EMBL/GenBank/DDBJ databases">
        <authorList>
            <person name="de Groot N.N."/>
        </authorList>
    </citation>
    <scope>NUCLEOTIDE SEQUENCE [LARGE SCALE GENOMIC DNA]</scope>
    <source>
        <strain evidence="1 2">DSM 23031</strain>
    </source>
</reference>
<protein>
    <submittedName>
        <fullName evidence="1">TIGR03643 family protein</fullName>
    </submittedName>
</protein>
<proteinExistence type="predicted"/>